<feature type="region of interest" description="Disordered" evidence="1">
    <location>
        <begin position="19"/>
        <end position="57"/>
    </location>
</feature>
<reference evidence="2" key="1">
    <citation type="submission" date="2021-09" db="EMBL/GenBank/DDBJ databases">
        <title>Genomic analysis of Ralstonia spp.</title>
        <authorList>
            <person name="Aburjaile F."/>
            <person name="Ariute J.C."/>
            <person name="Pais A.K.L."/>
            <person name="Albuquerque G.M.R."/>
            <person name="Silva A.M.F."/>
            <person name="Brenig B."/>
            <person name="Azevedo V."/>
            <person name="Matiuzzi M."/>
            <person name="Ramos R."/>
            <person name="Goes-Neto A."/>
            <person name="Soares S."/>
            <person name="Iseppon A.M.B."/>
            <person name="Souza E."/>
            <person name="Gama M."/>
        </authorList>
    </citation>
    <scope>NUCLEOTIDE SEQUENCE</scope>
    <source>
        <strain evidence="2">CCRMRs91</strain>
    </source>
</reference>
<name>A0AAW5ZIQ9_RALSL</name>
<proteinExistence type="predicted"/>
<evidence type="ECO:0000313" key="2">
    <source>
        <dbReference type="EMBL" id="MDB0569495.1"/>
    </source>
</evidence>
<dbReference type="AlphaFoldDB" id="A0AAW5ZIQ9"/>
<evidence type="ECO:0000256" key="1">
    <source>
        <dbReference type="SAM" id="MobiDB-lite"/>
    </source>
</evidence>
<comment type="caution">
    <text evidence="2">The sequence shown here is derived from an EMBL/GenBank/DDBJ whole genome shotgun (WGS) entry which is preliminary data.</text>
</comment>
<sequence>MSSREPARFQIRARECRDSRLTGKAPVQGEGGLLKPFLSPVDQSNQANSNKTRSPHVNAIFENKDEYGIRSPPMMIHWLILMLVI</sequence>
<dbReference type="Proteomes" id="UP001144050">
    <property type="component" value="Unassembled WGS sequence"/>
</dbReference>
<gene>
    <name evidence="2" type="ORF">LBW59_01735</name>
</gene>
<protein>
    <submittedName>
        <fullName evidence="2">Uncharacterized protein</fullName>
    </submittedName>
</protein>
<dbReference type="RefSeq" id="WP_271656093.1">
    <property type="nucleotide sequence ID" value="NZ_JAIVFG010000002.1"/>
</dbReference>
<organism evidence="2 3">
    <name type="scientific">Ralstonia solanacearum</name>
    <name type="common">Pseudomonas solanacearum</name>
    <dbReference type="NCBI Taxonomy" id="305"/>
    <lineage>
        <taxon>Bacteria</taxon>
        <taxon>Pseudomonadati</taxon>
        <taxon>Pseudomonadota</taxon>
        <taxon>Betaproteobacteria</taxon>
        <taxon>Burkholderiales</taxon>
        <taxon>Burkholderiaceae</taxon>
        <taxon>Ralstonia</taxon>
        <taxon>Ralstonia solanacearum species complex</taxon>
    </lineage>
</organism>
<dbReference type="EMBL" id="JAIVFG010000002">
    <property type="protein sequence ID" value="MDB0569495.1"/>
    <property type="molecule type" value="Genomic_DNA"/>
</dbReference>
<accession>A0AAW5ZIQ9</accession>
<feature type="compositionally biased region" description="Polar residues" evidence="1">
    <location>
        <begin position="41"/>
        <end position="52"/>
    </location>
</feature>
<evidence type="ECO:0000313" key="3">
    <source>
        <dbReference type="Proteomes" id="UP001144050"/>
    </source>
</evidence>